<protein>
    <submittedName>
        <fullName evidence="2">GNAT family N-acetyltransferase</fullName>
        <ecNumber evidence="2">2.3.-.-</ecNumber>
    </submittedName>
</protein>
<sequence>MGFVTLLTDVRIRPFGHGDEARLRRMSSALSRVSLYTRFFAGTPRVPEPYVAALGRLDHWDRDALVALHDDAMVGLAEYARLPRCPVRAEVAVLVADEWQRRGLGALLVRMLLPLAARRGVTEFHADVYSANAAAIGLIRHTWPSARSVRCGDTASFHLPAPSAAGWAATTGG</sequence>
<keyword evidence="2" id="KW-0012">Acyltransferase</keyword>
<dbReference type="EC" id="2.3.-.-" evidence="2"/>
<reference evidence="3" key="1">
    <citation type="journal article" date="2019" name="Int. J. Syst. Evol. Microbiol.">
        <title>The Global Catalogue of Microorganisms (GCM) 10K type strain sequencing project: providing services to taxonomists for standard genome sequencing and annotation.</title>
        <authorList>
            <consortium name="The Broad Institute Genomics Platform"/>
            <consortium name="The Broad Institute Genome Sequencing Center for Infectious Disease"/>
            <person name="Wu L."/>
            <person name="Ma J."/>
        </authorList>
    </citation>
    <scope>NUCLEOTIDE SEQUENCE [LARGE SCALE GENOMIC DNA]</scope>
    <source>
        <strain evidence="3">KLKA75</strain>
    </source>
</reference>
<comment type="caution">
    <text evidence="2">The sequence shown here is derived from an EMBL/GenBank/DDBJ whole genome shotgun (WGS) entry which is preliminary data.</text>
</comment>
<evidence type="ECO:0000313" key="2">
    <source>
        <dbReference type="EMBL" id="MFC4912460.1"/>
    </source>
</evidence>
<dbReference type="Pfam" id="PF00583">
    <property type="entry name" value="Acetyltransf_1"/>
    <property type="match status" value="1"/>
</dbReference>
<dbReference type="Gene3D" id="3.40.630.30">
    <property type="match status" value="1"/>
</dbReference>
<gene>
    <name evidence="2" type="ORF">ACFPCY_34530</name>
</gene>
<dbReference type="GO" id="GO:0016746">
    <property type="term" value="F:acyltransferase activity"/>
    <property type="evidence" value="ECO:0007669"/>
    <property type="project" value="UniProtKB-KW"/>
</dbReference>
<organism evidence="2 3">
    <name type="scientific">Actinomadura gamaensis</name>
    <dbReference type="NCBI Taxonomy" id="1763541"/>
    <lineage>
        <taxon>Bacteria</taxon>
        <taxon>Bacillati</taxon>
        <taxon>Actinomycetota</taxon>
        <taxon>Actinomycetes</taxon>
        <taxon>Streptosporangiales</taxon>
        <taxon>Thermomonosporaceae</taxon>
        <taxon>Actinomadura</taxon>
    </lineage>
</organism>
<proteinExistence type="predicted"/>
<dbReference type="Proteomes" id="UP001595872">
    <property type="component" value="Unassembled WGS sequence"/>
</dbReference>
<dbReference type="InterPro" id="IPR000182">
    <property type="entry name" value="GNAT_dom"/>
</dbReference>
<name>A0ABV9UAS9_9ACTN</name>
<keyword evidence="3" id="KW-1185">Reference proteome</keyword>
<dbReference type="SUPFAM" id="SSF55729">
    <property type="entry name" value="Acyl-CoA N-acyltransferases (Nat)"/>
    <property type="match status" value="1"/>
</dbReference>
<dbReference type="PROSITE" id="PS51186">
    <property type="entry name" value="GNAT"/>
    <property type="match status" value="1"/>
</dbReference>
<feature type="domain" description="N-acetyltransferase" evidence="1">
    <location>
        <begin position="10"/>
        <end position="173"/>
    </location>
</feature>
<dbReference type="InterPro" id="IPR016181">
    <property type="entry name" value="Acyl_CoA_acyltransferase"/>
</dbReference>
<evidence type="ECO:0000259" key="1">
    <source>
        <dbReference type="PROSITE" id="PS51186"/>
    </source>
</evidence>
<dbReference type="EMBL" id="JBHSIT010000012">
    <property type="protein sequence ID" value="MFC4912460.1"/>
    <property type="molecule type" value="Genomic_DNA"/>
</dbReference>
<keyword evidence="2" id="KW-0808">Transferase</keyword>
<accession>A0ABV9UAS9</accession>
<dbReference type="RefSeq" id="WP_378262392.1">
    <property type="nucleotide sequence ID" value="NZ_JBHSIT010000012.1"/>
</dbReference>
<evidence type="ECO:0000313" key="3">
    <source>
        <dbReference type="Proteomes" id="UP001595872"/>
    </source>
</evidence>
<dbReference type="CDD" id="cd04301">
    <property type="entry name" value="NAT_SF"/>
    <property type="match status" value="1"/>
</dbReference>